<reference evidence="2" key="1">
    <citation type="submission" date="2021-02" db="EMBL/GenBank/DDBJ databases">
        <authorList>
            <person name="Dougan E. K."/>
            <person name="Rhodes N."/>
            <person name="Thang M."/>
            <person name="Chan C."/>
        </authorList>
    </citation>
    <scope>NUCLEOTIDE SEQUENCE</scope>
</reference>
<keyword evidence="1" id="KW-1133">Transmembrane helix</keyword>
<proteinExistence type="predicted"/>
<evidence type="ECO:0000256" key="1">
    <source>
        <dbReference type="SAM" id="Phobius"/>
    </source>
</evidence>
<keyword evidence="1" id="KW-0472">Membrane</keyword>
<name>A0A812PLZ8_SYMPI</name>
<gene>
    <name evidence="2" type="ORF">SPIL2461_LOCUS8272</name>
</gene>
<keyword evidence="3" id="KW-1185">Reference proteome</keyword>
<feature type="transmembrane region" description="Helical" evidence="1">
    <location>
        <begin position="80"/>
        <end position="100"/>
    </location>
</feature>
<dbReference type="Proteomes" id="UP000649617">
    <property type="component" value="Unassembled WGS sequence"/>
</dbReference>
<dbReference type="AlphaFoldDB" id="A0A812PLZ8"/>
<dbReference type="EMBL" id="CAJNIZ010013414">
    <property type="protein sequence ID" value="CAE7348573.1"/>
    <property type="molecule type" value="Genomic_DNA"/>
</dbReference>
<evidence type="ECO:0000313" key="2">
    <source>
        <dbReference type="EMBL" id="CAE7348573.1"/>
    </source>
</evidence>
<accession>A0A812PLZ8</accession>
<feature type="transmembrane region" description="Helical" evidence="1">
    <location>
        <begin position="47"/>
        <end position="68"/>
    </location>
</feature>
<dbReference type="OrthoDB" id="425276at2759"/>
<evidence type="ECO:0000313" key="3">
    <source>
        <dbReference type="Proteomes" id="UP000649617"/>
    </source>
</evidence>
<protein>
    <submittedName>
        <fullName evidence="2">Uncharacterized protein</fullName>
    </submittedName>
</protein>
<comment type="caution">
    <text evidence="2">The sequence shown here is derived from an EMBL/GenBank/DDBJ whole genome shotgun (WGS) entry which is preliminary data.</text>
</comment>
<sequence length="201" mass="22286">MLPFAASVIAAQIWLRTISFIVWLAVACPCCRLQRADNVFDAFERELAIPLLQCSFLAFSCTLAGLALEAELSSIQRMSVGIAATYYTVMLLIWTAPAVLQAKVAAEEVYDANSLLGEEGSVQLLERAGDGDVELEDLQSTCDELKALVQRERHDHAVEVGQLVAKLRDQEVISRSCEKSKVQLISEVEEWRERLCNSVHS</sequence>
<organism evidence="2 3">
    <name type="scientific">Symbiodinium pilosum</name>
    <name type="common">Dinoflagellate</name>
    <dbReference type="NCBI Taxonomy" id="2952"/>
    <lineage>
        <taxon>Eukaryota</taxon>
        <taxon>Sar</taxon>
        <taxon>Alveolata</taxon>
        <taxon>Dinophyceae</taxon>
        <taxon>Suessiales</taxon>
        <taxon>Symbiodiniaceae</taxon>
        <taxon>Symbiodinium</taxon>
    </lineage>
</organism>
<keyword evidence="1" id="KW-0812">Transmembrane</keyword>